<reference evidence="1" key="1">
    <citation type="journal article" date="2022" name="Int. J. Mol. Sci.">
        <title>Draft Genome of Tanacetum Coccineum: Genomic Comparison of Closely Related Tanacetum-Family Plants.</title>
        <authorList>
            <person name="Yamashiro T."/>
            <person name="Shiraishi A."/>
            <person name="Nakayama K."/>
            <person name="Satake H."/>
        </authorList>
    </citation>
    <scope>NUCLEOTIDE SEQUENCE</scope>
</reference>
<dbReference type="Proteomes" id="UP001151760">
    <property type="component" value="Unassembled WGS sequence"/>
</dbReference>
<accession>A0ABQ4WVJ9</accession>
<proteinExistence type="predicted"/>
<name>A0ABQ4WVJ9_9ASTR</name>
<reference evidence="1" key="2">
    <citation type="submission" date="2022-01" db="EMBL/GenBank/DDBJ databases">
        <authorList>
            <person name="Yamashiro T."/>
            <person name="Shiraishi A."/>
            <person name="Satake H."/>
            <person name="Nakayama K."/>
        </authorList>
    </citation>
    <scope>NUCLEOTIDE SEQUENCE</scope>
</reference>
<comment type="caution">
    <text evidence="1">The sequence shown here is derived from an EMBL/GenBank/DDBJ whole genome shotgun (WGS) entry which is preliminary data.</text>
</comment>
<keyword evidence="2" id="KW-1185">Reference proteome</keyword>
<evidence type="ECO:0000313" key="1">
    <source>
        <dbReference type="EMBL" id="GJS56686.1"/>
    </source>
</evidence>
<gene>
    <name evidence="1" type="ORF">Tco_0651470</name>
</gene>
<protein>
    <submittedName>
        <fullName evidence="1">Uncharacterized protein</fullName>
    </submittedName>
</protein>
<dbReference type="EMBL" id="BQNB010008953">
    <property type="protein sequence ID" value="GJS56686.1"/>
    <property type="molecule type" value="Genomic_DNA"/>
</dbReference>
<evidence type="ECO:0000313" key="2">
    <source>
        <dbReference type="Proteomes" id="UP001151760"/>
    </source>
</evidence>
<sequence>MLMVVDLVLIPFESKFDVTTGKNDEHAEYDESNTHVLERFNNFSCNPVEEDSSKLNLPDHRKLKDGGEEMFVSDDGIKGVSDGNSSSVPADLMMIINLWRIVQQGNSPKRLGKDAKGNTIVHPPVSLDEHVAVQRENKDIWSGKFFKARFGGNEESKKMRKTMLKQQFTEFSVTEEEGLHKGYDSAGSKPNYLISSDLLFNQFSDKLVCSDNIMEFGDGRNALKVANGYALLERLKMLQMSSIADILLGSCNVKTVDDKASHCGSKTRLVFEQVEEMLAVPPSITGPICPGPFTSGNEKHMVSLLAVQYRSVPAWSLLSFLQCESLGEYDDLSFRRY</sequence>
<organism evidence="1 2">
    <name type="scientific">Tanacetum coccineum</name>
    <dbReference type="NCBI Taxonomy" id="301880"/>
    <lineage>
        <taxon>Eukaryota</taxon>
        <taxon>Viridiplantae</taxon>
        <taxon>Streptophyta</taxon>
        <taxon>Embryophyta</taxon>
        <taxon>Tracheophyta</taxon>
        <taxon>Spermatophyta</taxon>
        <taxon>Magnoliopsida</taxon>
        <taxon>eudicotyledons</taxon>
        <taxon>Gunneridae</taxon>
        <taxon>Pentapetalae</taxon>
        <taxon>asterids</taxon>
        <taxon>campanulids</taxon>
        <taxon>Asterales</taxon>
        <taxon>Asteraceae</taxon>
        <taxon>Asteroideae</taxon>
        <taxon>Anthemideae</taxon>
        <taxon>Anthemidinae</taxon>
        <taxon>Tanacetum</taxon>
    </lineage>
</organism>